<accession>B4MLZ6</accession>
<evidence type="ECO:0000256" key="1">
    <source>
        <dbReference type="ARBA" id="ARBA00010211"/>
    </source>
</evidence>
<dbReference type="PANTHER" id="PTHR42796:SF4">
    <property type="entry name" value="FUMARYLACETOACETATE HYDROLASE DOMAIN-CONTAINING PROTEIN 2A"/>
    <property type="match status" value="1"/>
</dbReference>
<dbReference type="PANTHER" id="PTHR42796">
    <property type="entry name" value="FUMARYLACETOACETATE HYDROLASE DOMAIN-CONTAINING PROTEIN 2A-RELATED"/>
    <property type="match status" value="1"/>
</dbReference>
<organism evidence="4 5">
    <name type="scientific">Drosophila willistoni</name>
    <name type="common">Fruit fly</name>
    <dbReference type="NCBI Taxonomy" id="7260"/>
    <lineage>
        <taxon>Eukaryota</taxon>
        <taxon>Metazoa</taxon>
        <taxon>Ecdysozoa</taxon>
        <taxon>Arthropoda</taxon>
        <taxon>Hexapoda</taxon>
        <taxon>Insecta</taxon>
        <taxon>Pterygota</taxon>
        <taxon>Neoptera</taxon>
        <taxon>Endopterygota</taxon>
        <taxon>Diptera</taxon>
        <taxon>Brachycera</taxon>
        <taxon>Muscomorpha</taxon>
        <taxon>Ephydroidea</taxon>
        <taxon>Drosophilidae</taxon>
        <taxon>Drosophila</taxon>
        <taxon>Sophophora</taxon>
    </lineage>
</organism>
<evidence type="ECO:0000313" key="5">
    <source>
        <dbReference type="Proteomes" id="UP000007798"/>
    </source>
</evidence>
<feature type="domain" description="Fumarylacetoacetase-like C-terminal" evidence="3">
    <location>
        <begin position="135"/>
        <end position="341"/>
    </location>
</feature>
<reference evidence="4 5" key="1">
    <citation type="journal article" date="2007" name="Nature">
        <title>Evolution of genes and genomes on the Drosophila phylogeny.</title>
        <authorList>
            <consortium name="Drosophila 12 Genomes Consortium"/>
            <person name="Clark A.G."/>
            <person name="Eisen M.B."/>
            <person name="Smith D.R."/>
            <person name="Bergman C.M."/>
            <person name="Oliver B."/>
            <person name="Markow T.A."/>
            <person name="Kaufman T.C."/>
            <person name="Kellis M."/>
            <person name="Gelbart W."/>
            <person name="Iyer V.N."/>
            <person name="Pollard D.A."/>
            <person name="Sackton T.B."/>
            <person name="Larracuente A.M."/>
            <person name="Singh N.D."/>
            <person name="Abad J.P."/>
            <person name="Abt D.N."/>
            <person name="Adryan B."/>
            <person name="Aguade M."/>
            <person name="Akashi H."/>
            <person name="Anderson W.W."/>
            <person name="Aquadro C.F."/>
            <person name="Ardell D.H."/>
            <person name="Arguello R."/>
            <person name="Artieri C.G."/>
            <person name="Barbash D.A."/>
            <person name="Barker D."/>
            <person name="Barsanti P."/>
            <person name="Batterham P."/>
            <person name="Batzoglou S."/>
            <person name="Begun D."/>
            <person name="Bhutkar A."/>
            <person name="Blanco E."/>
            <person name="Bosak S.A."/>
            <person name="Bradley R.K."/>
            <person name="Brand A.D."/>
            <person name="Brent M.R."/>
            <person name="Brooks A.N."/>
            <person name="Brown R.H."/>
            <person name="Butlin R.K."/>
            <person name="Caggese C."/>
            <person name="Calvi B.R."/>
            <person name="Bernardo de Carvalho A."/>
            <person name="Caspi A."/>
            <person name="Castrezana S."/>
            <person name="Celniker S.E."/>
            <person name="Chang J.L."/>
            <person name="Chapple C."/>
            <person name="Chatterji S."/>
            <person name="Chinwalla A."/>
            <person name="Civetta A."/>
            <person name="Clifton S.W."/>
            <person name="Comeron J.M."/>
            <person name="Costello J.C."/>
            <person name="Coyne J.A."/>
            <person name="Daub J."/>
            <person name="David R.G."/>
            <person name="Delcher A.L."/>
            <person name="Delehaunty K."/>
            <person name="Do C.B."/>
            <person name="Ebling H."/>
            <person name="Edwards K."/>
            <person name="Eickbush T."/>
            <person name="Evans J.D."/>
            <person name="Filipski A."/>
            <person name="Findeiss S."/>
            <person name="Freyhult E."/>
            <person name="Fulton L."/>
            <person name="Fulton R."/>
            <person name="Garcia A.C."/>
            <person name="Gardiner A."/>
            <person name="Garfield D.A."/>
            <person name="Garvin B.E."/>
            <person name="Gibson G."/>
            <person name="Gilbert D."/>
            <person name="Gnerre S."/>
            <person name="Godfrey J."/>
            <person name="Good R."/>
            <person name="Gotea V."/>
            <person name="Gravely B."/>
            <person name="Greenberg A.J."/>
            <person name="Griffiths-Jones S."/>
            <person name="Gross S."/>
            <person name="Guigo R."/>
            <person name="Gustafson E.A."/>
            <person name="Haerty W."/>
            <person name="Hahn M.W."/>
            <person name="Halligan D.L."/>
            <person name="Halpern A.L."/>
            <person name="Halter G.M."/>
            <person name="Han M.V."/>
            <person name="Heger A."/>
            <person name="Hillier L."/>
            <person name="Hinrichs A.S."/>
            <person name="Holmes I."/>
            <person name="Hoskins R.A."/>
            <person name="Hubisz M.J."/>
            <person name="Hultmark D."/>
            <person name="Huntley M.A."/>
            <person name="Jaffe D.B."/>
            <person name="Jagadeeshan S."/>
            <person name="Jeck W.R."/>
            <person name="Johnson J."/>
            <person name="Jones C.D."/>
            <person name="Jordan W.C."/>
            <person name="Karpen G.H."/>
            <person name="Kataoka E."/>
            <person name="Keightley P.D."/>
            <person name="Kheradpour P."/>
            <person name="Kirkness E.F."/>
            <person name="Koerich L.B."/>
            <person name="Kristiansen K."/>
            <person name="Kudrna D."/>
            <person name="Kulathinal R.J."/>
            <person name="Kumar S."/>
            <person name="Kwok R."/>
            <person name="Lander E."/>
            <person name="Langley C.H."/>
            <person name="Lapoint R."/>
            <person name="Lazzaro B.P."/>
            <person name="Lee S.J."/>
            <person name="Levesque L."/>
            <person name="Li R."/>
            <person name="Lin C.F."/>
            <person name="Lin M.F."/>
            <person name="Lindblad-Toh K."/>
            <person name="Llopart A."/>
            <person name="Long M."/>
            <person name="Low L."/>
            <person name="Lozovsky E."/>
            <person name="Lu J."/>
            <person name="Luo M."/>
            <person name="Machado C.A."/>
            <person name="Makalowski W."/>
            <person name="Marzo M."/>
            <person name="Matsuda M."/>
            <person name="Matzkin L."/>
            <person name="McAllister B."/>
            <person name="McBride C.S."/>
            <person name="McKernan B."/>
            <person name="McKernan K."/>
            <person name="Mendez-Lago M."/>
            <person name="Minx P."/>
            <person name="Mollenhauer M.U."/>
            <person name="Montooth K."/>
            <person name="Mount S.M."/>
            <person name="Mu X."/>
            <person name="Myers E."/>
            <person name="Negre B."/>
            <person name="Newfeld S."/>
            <person name="Nielsen R."/>
            <person name="Noor M.A."/>
            <person name="O'Grady P."/>
            <person name="Pachter L."/>
            <person name="Papaceit M."/>
            <person name="Parisi M.J."/>
            <person name="Parisi M."/>
            <person name="Parts L."/>
            <person name="Pedersen J.S."/>
            <person name="Pesole G."/>
            <person name="Phillippy A.M."/>
            <person name="Ponting C.P."/>
            <person name="Pop M."/>
            <person name="Porcelli D."/>
            <person name="Powell J.R."/>
            <person name="Prohaska S."/>
            <person name="Pruitt K."/>
            <person name="Puig M."/>
            <person name="Quesneville H."/>
            <person name="Ram K.R."/>
            <person name="Rand D."/>
            <person name="Rasmussen M.D."/>
            <person name="Reed L.K."/>
            <person name="Reenan R."/>
            <person name="Reily A."/>
            <person name="Remington K.A."/>
            <person name="Rieger T.T."/>
            <person name="Ritchie M.G."/>
            <person name="Robin C."/>
            <person name="Rogers Y.H."/>
            <person name="Rohde C."/>
            <person name="Rozas J."/>
            <person name="Rubenfield M.J."/>
            <person name="Ruiz A."/>
            <person name="Russo S."/>
            <person name="Salzberg S.L."/>
            <person name="Sanchez-Gracia A."/>
            <person name="Saranga D.J."/>
            <person name="Sato H."/>
            <person name="Schaeffer S.W."/>
            <person name="Schatz M.C."/>
            <person name="Schlenke T."/>
            <person name="Schwartz R."/>
            <person name="Segarra C."/>
            <person name="Singh R.S."/>
            <person name="Sirot L."/>
            <person name="Sirota M."/>
            <person name="Sisneros N.B."/>
            <person name="Smith C.D."/>
            <person name="Smith T.F."/>
            <person name="Spieth J."/>
            <person name="Stage D.E."/>
            <person name="Stark A."/>
            <person name="Stephan W."/>
            <person name="Strausberg R.L."/>
            <person name="Strempel S."/>
            <person name="Sturgill D."/>
            <person name="Sutton G."/>
            <person name="Sutton G.G."/>
            <person name="Tao W."/>
            <person name="Teichmann S."/>
            <person name="Tobari Y.N."/>
            <person name="Tomimura Y."/>
            <person name="Tsolas J.M."/>
            <person name="Valente V.L."/>
            <person name="Venter E."/>
            <person name="Venter J.C."/>
            <person name="Vicario S."/>
            <person name="Vieira F.G."/>
            <person name="Vilella A.J."/>
            <person name="Villasante A."/>
            <person name="Walenz B."/>
            <person name="Wang J."/>
            <person name="Wasserman M."/>
            <person name="Watts T."/>
            <person name="Wilson D."/>
            <person name="Wilson R.K."/>
            <person name="Wing R.A."/>
            <person name="Wolfner M.F."/>
            <person name="Wong A."/>
            <person name="Wong G.K."/>
            <person name="Wu C.I."/>
            <person name="Wu G."/>
            <person name="Yamamoto D."/>
            <person name="Yang H.P."/>
            <person name="Yang S.P."/>
            <person name="Yorke J.A."/>
            <person name="Yoshida K."/>
            <person name="Zdobnov E."/>
            <person name="Zhang P."/>
            <person name="Zhang Y."/>
            <person name="Zimin A.V."/>
            <person name="Baldwin J."/>
            <person name="Abdouelleil A."/>
            <person name="Abdulkadir J."/>
            <person name="Abebe A."/>
            <person name="Abera B."/>
            <person name="Abreu J."/>
            <person name="Acer S.C."/>
            <person name="Aftuck L."/>
            <person name="Alexander A."/>
            <person name="An P."/>
            <person name="Anderson E."/>
            <person name="Anderson S."/>
            <person name="Arachi H."/>
            <person name="Azer M."/>
            <person name="Bachantsang P."/>
            <person name="Barry A."/>
            <person name="Bayul T."/>
            <person name="Berlin A."/>
            <person name="Bessette D."/>
            <person name="Bloom T."/>
            <person name="Blye J."/>
            <person name="Boguslavskiy L."/>
            <person name="Bonnet C."/>
            <person name="Boukhgalter B."/>
            <person name="Bourzgui I."/>
            <person name="Brown A."/>
            <person name="Cahill P."/>
            <person name="Channer S."/>
            <person name="Cheshatsang Y."/>
            <person name="Chuda L."/>
            <person name="Citroen M."/>
            <person name="Collymore A."/>
            <person name="Cooke P."/>
            <person name="Costello M."/>
            <person name="D'Aco K."/>
            <person name="Daza R."/>
            <person name="De Haan G."/>
            <person name="DeGray S."/>
            <person name="DeMaso C."/>
            <person name="Dhargay N."/>
            <person name="Dooley K."/>
            <person name="Dooley E."/>
            <person name="Doricent M."/>
            <person name="Dorje P."/>
            <person name="Dorjee K."/>
            <person name="Dupes A."/>
            <person name="Elong R."/>
            <person name="Falk J."/>
            <person name="Farina A."/>
            <person name="Faro S."/>
            <person name="Ferguson D."/>
            <person name="Fisher S."/>
            <person name="Foley C.D."/>
            <person name="Franke A."/>
            <person name="Friedrich D."/>
            <person name="Gadbois L."/>
            <person name="Gearin G."/>
            <person name="Gearin C.R."/>
            <person name="Giannoukos G."/>
            <person name="Goode T."/>
            <person name="Graham J."/>
            <person name="Grandbois E."/>
            <person name="Grewal S."/>
            <person name="Gyaltsen K."/>
            <person name="Hafez N."/>
            <person name="Hagos B."/>
            <person name="Hall J."/>
            <person name="Henson C."/>
            <person name="Hollinger A."/>
            <person name="Honan T."/>
            <person name="Huard M.D."/>
            <person name="Hughes L."/>
            <person name="Hurhula B."/>
            <person name="Husby M.E."/>
            <person name="Kamat A."/>
            <person name="Kanga B."/>
            <person name="Kashin S."/>
            <person name="Khazanovich D."/>
            <person name="Kisner P."/>
            <person name="Lance K."/>
            <person name="Lara M."/>
            <person name="Lee W."/>
            <person name="Lennon N."/>
            <person name="Letendre F."/>
            <person name="LeVine R."/>
            <person name="Lipovsky A."/>
            <person name="Liu X."/>
            <person name="Liu J."/>
            <person name="Liu S."/>
            <person name="Lokyitsang T."/>
            <person name="Lokyitsang Y."/>
            <person name="Lubonja R."/>
            <person name="Lui A."/>
            <person name="MacDonald P."/>
            <person name="Magnisalis V."/>
            <person name="Maru K."/>
            <person name="Matthews C."/>
            <person name="McCusker W."/>
            <person name="McDonough S."/>
            <person name="Mehta T."/>
            <person name="Meldrim J."/>
            <person name="Meneus L."/>
            <person name="Mihai O."/>
            <person name="Mihalev A."/>
            <person name="Mihova T."/>
            <person name="Mittelman R."/>
            <person name="Mlenga V."/>
            <person name="Montmayeur A."/>
            <person name="Mulrain L."/>
            <person name="Navidi A."/>
            <person name="Naylor J."/>
            <person name="Negash T."/>
            <person name="Nguyen T."/>
            <person name="Nguyen N."/>
            <person name="Nicol R."/>
            <person name="Norbu C."/>
            <person name="Norbu N."/>
            <person name="Novod N."/>
            <person name="O'Neill B."/>
            <person name="Osman S."/>
            <person name="Markiewicz E."/>
            <person name="Oyono O.L."/>
            <person name="Patti C."/>
            <person name="Phunkhang P."/>
            <person name="Pierre F."/>
            <person name="Priest M."/>
            <person name="Raghuraman S."/>
            <person name="Rege F."/>
            <person name="Reyes R."/>
            <person name="Rise C."/>
            <person name="Rogov P."/>
            <person name="Ross K."/>
            <person name="Ryan E."/>
            <person name="Settipalli S."/>
            <person name="Shea T."/>
            <person name="Sherpa N."/>
            <person name="Shi L."/>
            <person name="Shih D."/>
            <person name="Sparrow T."/>
            <person name="Spaulding J."/>
            <person name="Stalker J."/>
            <person name="Stange-Thomann N."/>
            <person name="Stavropoulos S."/>
            <person name="Stone C."/>
            <person name="Strader C."/>
            <person name="Tesfaye S."/>
            <person name="Thomson T."/>
            <person name="Thoulutsang Y."/>
            <person name="Thoulutsang D."/>
            <person name="Topham K."/>
            <person name="Topping I."/>
            <person name="Tsamla T."/>
            <person name="Vassiliev H."/>
            <person name="Vo A."/>
            <person name="Wangchuk T."/>
            <person name="Wangdi T."/>
            <person name="Weiand M."/>
            <person name="Wilkinson J."/>
            <person name="Wilson A."/>
            <person name="Yadav S."/>
            <person name="Young G."/>
            <person name="Yu Q."/>
            <person name="Zembek L."/>
            <person name="Zhong D."/>
            <person name="Zimmer A."/>
            <person name="Zwirko Z."/>
            <person name="Jaffe D.B."/>
            <person name="Alvarez P."/>
            <person name="Brockman W."/>
            <person name="Butler J."/>
            <person name="Chin C."/>
            <person name="Gnerre S."/>
            <person name="Grabherr M."/>
            <person name="Kleber M."/>
            <person name="Mauceli E."/>
            <person name="MacCallum I."/>
        </authorList>
    </citation>
    <scope>NUCLEOTIDE SEQUENCE [LARGE SCALE GENOMIC DNA]</scope>
    <source>
        <strain evidence="5">Tucson 14030-0811.24</strain>
    </source>
</reference>
<dbReference type="Pfam" id="PF01557">
    <property type="entry name" value="FAA_hydrolase"/>
    <property type="match status" value="1"/>
</dbReference>
<dbReference type="HOGENOM" id="CLU_028458_3_2_1"/>
<name>B4MLZ6_DROWI</name>
<dbReference type="SMR" id="B4MLZ6"/>
<dbReference type="STRING" id="7260.B4MLZ6"/>
<keyword evidence="5" id="KW-1185">Reference proteome</keyword>
<dbReference type="Proteomes" id="UP000007798">
    <property type="component" value="Unassembled WGS sequence"/>
</dbReference>
<dbReference type="FunFam" id="3.90.850.10:FF:000002">
    <property type="entry name" value="2-hydroxyhepta-2,4-diene-1,7-dioate isomerase"/>
    <property type="match status" value="1"/>
</dbReference>
<evidence type="ECO:0000256" key="2">
    <source>
        <dbReference type="ARBA" id="ARBA00022723"/>
    </source>
</evidence>
<dbReference type="OMA" id="AKHIDYG"/>
<dbReference type="EMBL" id="CH963847">
    <property type="protein sequence ID" value="EDW73207.1"/>
    <property type="molecule type" value="Genomic_DNA"/>
</dbReference>
<dbReference type="InterPro" id="IPR051121">
    <property type="entry name" value="FAH"/>
</dbReference>
<dbReference type="Gene3D" id="3.90.850.10">
    <property type="entry name" value="Fumarylacetoacetase-like, C-terminal domain"/>
    <property type="match status" value="1"/>
</dbReference>
<evidence type="ECO:0000313" key="4">
    <source>
        <dbReference type="EMBL" id="EDW73207.1"/>
    </source>
</evidence>
<dbReference type="eggNOG" id="KOG1535">
    <property type="taxonomic scope" value="Eukaryota"/>
</dbReference>
<dbReference type="InterPro" id="IPR011234">
    <property type="entry name" value="Fumarylacetoacetase-like_C"/>
</dbReference>
<dbReference type="GO" id="GO:0006107">
    <property type="term" value="P:oxaloacetate metabolic process"/>
    <property type="evidence" value="ECO:0007669"/>
    <property type="project" value="UniProtKB-ARBA"/>
</dbReference>
<dbReference type="AlphaFoldDB" id="B4MLZ6"/>
<dbReference type="KEGG" id="dwi:6638815"/>
<sequence length="345" mass="39105">MRAAVSMLRNQFSRMQTEPATLEHLLWEKPTNALPKNRCPETKCIVYRKPDYNLPKCRFMQYRRRFDANKRLGMVSEDGSKMIELSSVTCAAPDMHRFIDQRYCMTSLLDSVKYMNVLKVDKDLHLLPPLAAPGKIIGVQCNYIDSCDERHHCIPREPAFFVKFGTSIIGALDNIRAHDIAKRIDYGCQLAVIMGRHCRHIQPNEAMHHIFGYAVAQDITACDWNALLGGQLMLGKSLDTFCPLGPVIVHKCHVPDVNNLWIKTIVNGEERQTGNTRNMIFKIDFLIHRLSQYITLCPGDIILTGTPAGSGAYRKPSTFLQPGDLIESEIQNLGRMCNQVVNPYA</sequence>
<keyword evidence="2" id="KW-0479">Metal-binding</keyword>
<dbReference type="GO" id="GO:0046872">
    <property type="term" value="F:metal ion binding"/>
    <property type="evidence" value="ECO:0007669"/>
    <property type="project" value="UniProtKB-KW"/>
</dbReference>
<protein>
    <recommendedName>
        <fullName evidence="3">Fumarylacetoacetase-like C-terminal domain-containing protein</fullName>
    </recommendedName>
</protein>
<evidence type="ECO:0000259" key="3">
    <source>
        <dbReference type="Pfam" id="PF01557"/>
    </source>
</evidence>
<dbReference type="InterPro" id="IPR036663">
    <property type="entry name" value="Fumarylacetoacetase_C_sf"/>
</dbReference>
<dbReference type="OrthoDB" id="411064at2759"/>
<comment type="similarity">
    <text evidence="1">Belongs to the FAH family.</text>
</comment>
<dbReference type="SUPFAM" id="SSF56529">
    <property type="entry name" value="FAH"/>
    <property type="match status" value="1"/>
</dbReference>
<dbReference type="InParanoid" id="B4MLZ6"/>
<gene>
    <name evidence="4" type="primary">Dwil\GK17430</name>
    <name evidence="4" type="ORF">Dwil_GK17430</name>
</gene>
<dbReference type="GO" id="GO:0050163">
    <property type="term" value="F:oxaloacetate tautomerase activity"/>
    <property type="evidence" value="ECO:0007669"/>
    <property type="project" value="UniProtKB-ARBA"/>
</dbReference>
<dbReference type="PhylomeDB" id="B4MLZ6"/>
<proteinExistence type="inferred from homology"/>